<dbReference type="InterPro" id="IPR050567">
    <property type="entry name" value="Mitochondrial_Carrier"/>
</dbReference>
<keyword evidence="8 9" id="KW-0472">Membrane</keyword>
<keyword evidence="6 11" id="KW-1133">Transmembrane helix</keyword>
<evidence type="ECO:0000256" key="2">
    <source>
        <dbReference type="ARBA" id="ARBA00006375"/>
    </source>
</evidence>
<evidence type="ECO:0000256" key="6">
    <source>
        <dbReference type="ARBA" id="ARBA00022989"/>
    </source>
</evidence>
<dbReference type="Gene3D" id="1.50.40.10">
    <property type="entry name" value="Mitochondrial carrier domain"/>
    <property type="match status" value="1"/>
</dbReference>
<evidence type="ECO:0000256" key="10">
    <source>
        <dbReference type="RuleBase" id="RU000488"/>
    </source>
</evidence>
<dbReference type="Proteomes" id="UP000504634">
    <property type="component" value="Unplaced"/>
</dbReference>
<evidence type="ECO:0000256" key="8">
    <source>
        <dbReference type="ARBA" id="ARBA00023136"/>
    </source>
</evidence>
<evidence type="ECO:0000256" key="11">
    <source>
        <dbReference type="SAM" id="Phobius"/>
    </source>
</evidence>
<dbReference type="SUPFAM" id="SSF103506">
    <property type="entry name" value="Mitochondrial carrier"/>
    <property type="match status" value="1"/>
</dbReference>
<organism evidence="12 13">
    <name type="scientific">Drosophila lebanonensis</name>
    <name type="common">Fruit fly</name>
    <name type="synonym">Scaptodrosophila lebanonensis</name>
    <dbReference type="NCBI Taxonomy" id="7225"/>
    <lineage>
        <taxon>Eukaryota</taxon>
        <taxon>Metazoa</taxon>
        <taxon>Ecdysozoa</taxon>
        <taxon>Arthropoda</taxon>
        <taxon>Hexapoda</taxon>
        <taxon>Insecta</taxon>
        <taxon>Pterygota</taxon>
        <taxon>Neoptera</taxon>
        <taxon>Endopterygota</taxon>
        <taxon>Diptera</taxon>
        <taxon>Brachycera</taxon>
        <taxon>Muscomorpha</taxon>
        <taxon>Ephydroidea</taxon>
        <taxon>Drosophilidae</taxon>
        <taxon>Scaptodrosophila</taxon>
    </lineage>
</organism>
<dbReference type="GeneID" id="115626624"/>
<comment type="similarity">
    <text evidence="2 10">Belongs to the mitochondrial carrier (TC 2.A.29) family.</text>
</comment>
<dbReference type="PANTHER" id="PTHR45624">
    <property type="entry name" value="MITOCHONDRIAL BASIC AMINO ACIDS TRANSPORTER-RELATED"/>
    <property type="match status" value="1"/>
</dbReference>
<evidence type="ECO:0000313" key="13">
    <source>
        <dbReference type="RefSeq" id="XP_030377888.1"/>
    </source>
</evidence>
<keyword evidence="4 9" id="KW-0812">Transmembrane</keyword>
<dbReference type="RefSeq" id="XP_030377888.1">
    <property type="nucleotide sequence ID" value="XM_030522028.1"/>
</dbReference>
<evidence type="ECO:0000256" key="1">
    <source>
        <dbReference type="ARBA" id="ARBA00004225"/>
    </source>
</evidence>
<dbReference type="InterPro" id="IPR023395">
    <property type="entry name" value="MCP_dom_sf"/>
</dbReference>
<accession>A0A6J2TRZ4</accession>
<dbReference type="PANTHER" id="PTHR45624:SF4">
    <property type="entry name" value="CONGESTED-LIKE TRACHEA PROTEIN-RELATED"/>
    <property type="match status" value="1"/>
</dbReference>
<dbReference type="GO" id="GO:0015227">
    <property type="term" value="F:O-acyl-L-carnitine transmembrane transporter activity"/>
    <property type="evidence" value="ECO:0007669"/>
    <property type="project" value="TreeGrafter"/>
</dbReference>
<keyword evidence="12" id="KW-1185">Reference proteome</keyword>
<dbReference type="Pfam" id="PF00153">
    <property type="entry name" value="Mito_carr"/>
    <property type="match status" value="3"/>
</dbReference>
<dbReference type="PROSITE" id="PS50920">
    <property type="entry name" value="SOLCAR"/>
    <property type="match status" value="3"/>
</dbReference>
<keyword evidence="5" id="KW-0677">Repeat</keyword>
<dbReference type="CTD" id="33987"/>
<comment type="subcellular location">
    <subcellularLocation>
        <location evidence="1">Mitochondrion membrane</location>
        <topology evidence="1">Multi-pass membrane protein</topology>
    </subcellularLocation>
</comment>
<dbReference type="GO" id="GO:1902603">
    <property type="term" value="P:carnitine transmembrane transport"/>
    <property type="evidence" value="ECO:0007669"/>
    <property type="project" value="TreeGrafter"/>
</dbReference>
<evidence type="ECO:0000256" key="9">
    <source>
        <dbReference type="PROSITE-ProRule" id="PRU00282"/>
    </source>
</evidence>
<dbReference type="InterPro" id="IPR018108">
    <property type="entry name" value="MCP_transmembrane"/>
</dbReference>
<feature type="transmembrane region" description="Helical" evidence="11">
    <location>
        <begin position="94"/>
        <end position="113"/>
    </location>
</feature>
<evidence type="ECO:0000313" key="12">
    <source>
        <dbReference type="Proteomes" id="UP000504634"/>
    </source>
</evidence>
<feature type="repeat" description="Solcar" evidence="9">
    <location>
        <begin position="224"/>
        <end position="310"/>
    </location>
</feature>
<evidence type="ECO:0000256" key="4">
    <source>
        <dbReference type="ARBA" id="ARBA00022692"/>
    </source>
</evidence>
<dbReference type="OrthoDB" id="14252at2759"/>
<evidence type="ECO:0000256" key="3">
    <source>
        <dbReference type="ARBA" id="ARBA00022448"/>
    </source>
</evidence>
<protein>
    <submittedName>
        <fullName evidence="13">Congested-like trachea protein isoform X2</fullName>
    </submittedName>
</protein>
<keyword evidence="7" id="KW-0496">Mitochondrion</keyword>
<evidence type="ECO:0000256" key="5">
    <source>
        <dbReference type="ARBA" id="ARBA00022737"/>
    </source>
</evidence>
<proteinExistence type="inferred from homology"/>
<evidence type="ECO:0000256" key="7">
    <source>
        <dbReference type="ARBA" id="ARBA00023128"/>
    </source>
</evidence>
<name>A0A6J2TRZ4_DROLE</name>
<gene>
    <name evidence="13" type="primary">LOC115626624</name>
</gene>
<keyword evidence="3 10" id="KW-0813">Transport</keyword>
<dbReference type="FunFam" id="1.50.40.10:FF:000040">
    <property type="entry name" value="mitochondrial carnitine/acylcarnitine carrier protein"/>
    <property type="match status" value="1"/>
</dbReference>
<reference evidence="13" key="1">
    <citation type="submission" date="2025-08" db="UniProtKB">
        <authorList>
            <consortium name="RefSeq"/>
        </authorList>
    </citation>
    <scope>IDENTIFICATION</scope>
    <source>
        <strain evidence="13">11010-0011.00</strain>
        <tissue evidence="13">Whole body</tissue>
    </source>
</reference>
<sequence>MSTVTAEKLLPISTAPENLPAERKANPLKSFITGGFGGICNVLSGHPLDTIKVRLQTMPRPSPGEQPMYRGTFDCAAKTIRNEGFRGLYKGMSAPLTGVAPIFAMCFAGYALGKRVQQTGEDAKLTYSQIFVAGSFSGLFSTLIMAPGERIKVLLQTQQGAGGERKYNGMIDCAIKLYKEGGLRSVFKGSCATMLRDLPANGLYFLCYEILTNEYKRRFNRPNVDLLPAIAAGGCAGIFYWIGGMPADVLKSRLQSAPEGTYKKGIRSVFADLMKHDGPLALYRGITPVMLRAFPANAATFFGIELANAFFRMVAPDF</sequence>
<feature type="transmembrane region" description="Helical" evidence="11">
    <location>
        <begin position="226"/>
        <end position="243"/>
    </location>
</feature>
<dbReference type="GO" id="GO:0006839">
    <property type="term" value="P:mitochondrial transport"/>
    <property type="evidence" value="ECO:0007669"/>
    <property type="project" value="TreeGrafter"/>
</dbReference>
<dbReference type="AlphaFoldDB" id="A0A6J2TRZ4"/>
<feature type="repeat" description="Solcar" evidence="9">
    <location>
        <begin position="125"/>
        <end position="214"/>
    </location>
</feature>
<feature type="repeat" description="Solcar" evidence="9">
    <location>
        <begin position="25"/>
        <end position="116"/>
    </location>
</feature>
<feature type="transmembrane region" description="Helical" evidence="11">
    <location>
        <begin position="125"/>
        <end position="146"/>
    </location>
</feature>
<dbReference type="GO" id="GO:0031966">
    <property type="term" value="C:mitochondrial membrane"/>
    <property type="evidence" value="ECO:0007669"/>
    <property type="project" value="UniProtKB-SubCell"/>
</dbReference>